<dbReference type="PANTHER" id="PTHR39441">
    <property type="entry name" value="DUF2252 DOMAIN-CONTAINING PROTEIN"/>
    <property type="match status" value="1"/>
</dbReference>
<keyword evidence="2" id="KW-1185">Reference proteome</keyword>
<dbReference type="PANTHER" id="PTHR39441:SF1">
    <property type="entry name" value="DUF2252 DOMAIN-CONTAINING PROTEIN"/>
    <property type="match status" value="1"/>
</dbReference>
<dbReference type="Pfam" id="PF10009">
    <property type="entry name" value="DUF2252"/>
    <property type="match status" value="1"/>
</dbReference>
<dbReference type="Proteomes" id="UP001221189">
    <property type="component" value="Unassembled WGS sequence"/>
</dbReference>
<sequence>MALDVIAEISLYNAGRDAERLQMKYRRMRASDFAFLRGSCHLFFAQLPGEALLLGGKADIPQAWACGDLHIENFGSFKGENRLVYFDINDFDEAALAPCSWDALRLLTSLQVGAQGLQLSENELAALSQVFVDRYAGALREGRALWIERETASGPVHTLLSDLQGRKRAAFLNSRTRLDDKQRRLKLDGKKALAASEAERAEVAALMQAFAKTQAKPDFFEVLDVGRRIAGTGSLGLPRYVLLVAGKGGPDENYLLDLKLAVPSSLMPHLQGRGPQPAWPSEAERIVATQRSMQALSPAFLQTVQMQGQHFVLRDLQPSEDRIAIAAESFKPGELAKKLAQLMASMAELLAWAQLRSSGRRGACPADALIEFGHAQSQWQPQLMRATQACTEQLRADAAAFNKAYDGGAFAA</sequence>
<dbReference type="EMBL" id="JAQQXT010000003">
    <property type="protein sequence ID" value="MDC8771196.1"/>
    <property type="molecule type" value="Genomic_DNA"/>
</dbReference>
<gene>
    <name evidence="1" type="ORF">PRZ03_06405</name>
</gene>
<comment type="caution">
    <text evidence="1">The sequence shown here is derived from an EMBL/GenBank/DDBJ whole genome shotgun (WGS) entry which is preliminary data.</text>
</comment>
<protein>
    <submittedName>
        <fullName evidence="1">DUF2252 family protein</fullName>
    </submittedName>
</protein>
<proteinExistence type="predicted"/>
<name>A0ABT5KEE5_9BURK</name>
<dbReference type="RefSeq" id="WP_273599524.1">
    <property type="nucleotide sequence ID" value="NZ_JAQQXT010000003.1"/>
</dbReference>
<accession>A0ABT5KEE5</accession>
<evidence type="ECO:0000313" key="1">
    <source>
        <dbReference type="EMBL" id="MDC8771196.1"/>
    </source>
</evidence>
<organism evidence="1 2">
    <name type="scientific">Roseateles albus</name>
    <dbReference type="NCBI Taxonomy" id="2987525"/>
    <lineage>
        <taxon>Bacteria</taxon>
        <taxon>Pseudomonadati</taxon>
        <taxon>Pseudomonadota</taxon>
        <taxon>Betaproteobacteria</taxon>
        <taxon>Burkholderiales</taxon>
        <taxon>Sphaerotilaceae</taxon>
        <taxon>Roseateles</taxon>
    </lineage>
</organism>
<dbReference type="InterPro" id="IPR018721">
    <property type="entry name" value="DUF2252"/>
</dbReference>
<reference evidence="1 2" key="1">
    <citation type="submission" date="2022-10" db="EMBL/GenBank/DDBJ databases">
        <title>Paucibacter sp. hw1 Genome sequencing.</title>
        <authorList>
            <person name="Park S."/>
        </authorList>
    </citation>
    <scope>NUCLEOTIDE SEQUENCE [LARGE SCALE GENOMIC DNA]</scope>
    <source>
        <strain evidence="2">hw1</strain>
    </source>
</reference>
<evidence type="ECO:0000313" key="2">
    <source>
        <dbReference type="Proteomes" id="UP001221189"/>
    </source>
</evidence>